<evidence type="ECO:0000313" key="3">
    <source>
        <dbReference type="Proteomes" id="UP000301751"/>
    </source>
</evidence>
<protein>
    <submittedName>
        <fullName evidence="2">Uncharacterized protein</fullName>
    </submittedName>
</protein>
<accession>A0A480AXV6</accession>
<evidence type="ECO:0000313" key="2">
    <source>
        <dbReference type="EMBL" id="GCL64957.1"/>
    </source>
</evidence>
<feature type="transmembrane region" description="Helical" evidence="1">
    <location>
        <begin position="205"/>
        <end position="223"/>
    </location>
</feature>
<evidence type="ECO:0000256" key="1">
    <source>
        <dbReference type="SAM" id="Phobius"/>
    </source>
</evidence>
<dbReference type="AlphaFoldDB" id="A0A480AXV6"/>
<sequence>MNGQPFQVNIETGLTHLRSVLLRDGQALAQDGTALSGTLADHRNHRLQAVLPDGALLEVEAGYAGWWTTAIAVRVDGVLVHESHPGRTIAWPMLAGKGPVTPEALQQLREQEQRDRAQWLRNKPSLIVDIALGLLFFIVSKATGSLTTAALVGAAAGLAVVVVQRFVKLDLLGGLALFGVCTLLLSAGFSLYFEDERMVQLKGSILGTLVAAVILLDALLNRGRYFGARLARYMVGMPVDPQRLALGLAVMGLCMAGLNLLATQLLSKDHWLVYTTFVDAPLALLLMLGVFRFARSG</sequence>
<dbReference type="EMBL" id="BJCL01000012">
    <property type="protein sequence ID" value="GCL64957.1"/>
    <property type="molecule type" value="Genomic_DNA"/>
</dbReference>
<dbReference type="GO" id="GO:0016020">
    <property type="term" value="C:membrane"/>
    <property type="evidence" value="ECO:0007669"/>
    <property type="project" value="InterPro"/>
</dbReference>
<gene>
    <name evidence="2" type="ORF">AQPW35_40380</name>
</gene>
<name>A0A480AXV6_9BURK</name>
<feature type="transmembrane region" description="Helical" evidence="1">
    <location>
        <begin position="149"/>
        <end position="167"/>
    </location>
</feature>
<dbReference type="Proteomes" id="UP000301751">
    <property type="component" value="Unassembled WGS sequence"/>
</dbReference>
<feature type="transmembrane region" description="Helical" evidence="1">
    <location>
        <begin position="271"/>
        <end position="294"/>
    </location>
</feature>
<keyword evidence="1" id="KW-0812">Transmembrane</keyword>
<dbReference type="InterPro" id="IPR006008">
    <property type="entry name" value="YciB"/>
</dbReference>
<keyword evidence="1" id="KW-0472">Membrane</keyword>
<organism evidence="2 3">
    <name type="scientific">Pseudaquabacterium pictum</name>
    <dbReference type="NCBI Taxonomy" id="2315236"/>
    <lineage>
        <taxon>Bacteria</taxon>
        <taxon>Pseudomonadati</taxon>
        <taxon>Pseudomonadota</taxon>
        <taxon>Betaproteobacteria</taxon>
        <taxon>Burkholderiales</taxon>
        <taxon>Sphaerotilaceae</taxon>
        <taxon>Pseudaquabacterium</taxon>
    </lineage>
</organism>
<keyword evidence="3" id="KW-1185">Reference proteome</keyword>
<feature type="transmembrane region" description="Helical" evidence="1">
    <location>
        <begin position="174"/>
        <end position="193"/>
    </location>
</feature>
<dbReference type="Pfam" id="PF04279">
    <property type="entry name" value="IspA"/>
    <property type="match status" value="1"/>
</dbReference>
<comment type="caution">
    <text evidence="2">The sequence shown here is derived from an EMBL/GenBank/DDBJ whole genome shotgun (WGS) entry which is preliminary data.</text>
</comment>
<feature type="transmembrane region" description="Helical" evidence="1">
    <location>
        <begin position="244"/>
        <end position="265"/>
    </location>
</feature>
<proteinExistence type="predicted"/>
<reference evidence="3" key="1">
    <citation type="submission" date="2019-03" db="EMBL/GenBank/DDBJ databases">
        <title>Aquabacterium pictum sp.nov., the first bacteriochlorophyll a-containing freshwater bacterium in the genus Aquabacterium of the class Betaproteobacteria.</title>
        <authorList>
            <person name="Hirose S."/>
            <person name="Tank M."/>
            <person name="Hara E."/>
            <person name="Tamaki H."/>
            <person name="Takaichi S."/>
            <person name="Haruta S."/>
            <person name="Hanada S."/>
        </authorList>
    </citation>
    <scope>NUCLEOTIDE SEQUENCE [LARGE SCALE GENOMIC DNA]</scope>
    <source>
        <strain evidence="3">W35</strain>
    </source>
</reference>
<keyword evidence="1" id="KW-1133">Transmembrane helix</keyword>